<dbReference type="PANTHER" id="PTHR47968:SF75">
    <property type="entry name" value="CENTROMERE-ASSOCIATED PROTEIN E"/>
    <property type="match status" value="1"/>
</dbReference>
<comment type="caution">
    <text evidence="3">Lacks conserved residue(s) required for the propagation of feature annotation.</text>
</comment>
<evidence type="ECO:0000259" key="6">
    <source>
        <dbReference type="PROSITE" id="PS50067"/>
    </source>
</evidence>
<dbReference type="SUPFAM" id="SSF52540">
    <property type="entry name" value="P-loop containing nucleoside triphosphate hydrolases"/>
    <property type="match status" value="1"/>
</dbReference>
<dbReference type="InterPro" id="IPR027417">
    <property type="entry name" value="P-loop_NTPase"/>
</dbReference>
<dbReference type="Gene3D" id="1.10.287.1490">
    <property type="match status" value="1"/>
</dbReference>
<feature type="coiled-coil region" evidence="4">
    <location>
        <begin position="158"/>
        <end position="669"/>
    </location>
</feature>
<dbReference type="InterPro" id="IPR036961">
    <property type="entry name" value="Kinesin_motor_dom_sf"/>
</dbReference>
<dbReference type="Gene3D" id="3.40.850.10">
    <property type="entry name" value="Kinesin motor domain"/>
    <property type="match status" value="1"/>
</dbReference>
<keyword evidence="1 4" id="KW-0175">Coiled coil</keyword>
<protein>
    <recommendedName>
        <fullName evidence="6">Kinesin motor domain-containing protein</fullName>
    </recommendedName>
</protein>
<evidence type="ECO:0000256" key="3">
    <source>
        <dbReference type="PROSITE-ProRule" id="PRU00283"/>
    </source>
</evidence>
<dbReference type="InterPro" id="IPR027640">
    <property type="entry name" value="Kinesin-like_fam"/>
</dbReference>
<evidence type="ECO:0000313" key="7">
    <source>
        <dbReference type="EMBL" id="CAE0345249.1"/>
    </source>
</evidence>
<gene>
    <name evidence="7" type="ORF">EHAR0213_LOCUS4158</name>
</gene>
<accession>A0A7S3J3X7</accession>
<name>A0A7S3J3X7_9SPIT</name>
<evidence type="ECO:0000256" key="5">
    <source>
        <dbReference type="SAM" id="MobiDB-lite"/>
    </source>
</evidence>
<dbReference type="GO" id="GO:0005524">
    <property type="term" value="F:ATP binding"/>
    <property type="evidence" value="ECO:0007669"/>
    <property type="project" value="InterPro"/>
</dbReference>
<comment type="similarity">
    <text evidence="3">Belongs to the TRAFAC class myosin-kinesin ATPase superfamily. Kinesin family.</text>
</comment>
<dbReference type="PANTHER" id="PTHR47968">
    <property type="entry name" value="CENTROMERE PROTEIN E"/>
    <property type="match status" value="1"/>
</dbReference>
<dbReference type="GO" id="GO:0003777">
    <property type="term" value="F:microtubule motor activity"/>
    <property type="evidence" value="ECO:0007669"/>
    <property type="project" value="InterPro"/>
</dbReference>
<dbReference type="PROSITE" id="PS50067">
    <property type="entry name" value="KINESIN_MOTOR_2"/>
    <property type="match status" value="1"/>
</dbReference>
<feature type="compositionally biased region" description="Acidic residues" evidence="5">
    <location>
        <begin position="119"/>
        <end position="146"/>
    </location>
</feature>
<evidence type="ECO:0000256" key="2">
    <source>
        <dbReference type="ARBA" id="ARBA00023175"/>
    </source>
</evidence>
<evidence type="ECO:0000256" key="4">
    <source>
        <dbReference type="SAM" id="Coils"/>
    </source>
</evidence>
<feature type="coiled-coil region" evidence="4">
    <location>
        <begin position="57"/>
        <end position="95"/>
    </location>
</feature>
<feature type="region of interest" description="Disordered" evidence="5">
    <location>
        <begin position="116"/>
        <end position="154"/>
    </location>
</feature>
<dbReference type="GO" id="GO:0008017">
    <property type="term" value="F:microtubule binding"/>
    <property type="evidence" value="ECO:0007669"/>
    <property type="project" value="InterPro"/>
</dbReference>
<organism evidence="7">
    <name type="scientific">Euplotes harpa</name>
    <dbReference type="NCBI Taxonomy" id="151035"/>
    <lineage>
        <taxon>Eukaryota</taxon>
        <taxon>Sar</taxon>
        <taxon>Alveolata</taxon>
        <taxon>Ciliophora</taxon>
        <taxon>Intramacronucleata</taxon>
        <taxon>Spirotrichea</taxon>
        <taxon>Hypotrichia</taxon>
        <taxon>Euplotida</taxon>
        <taxon>Euplotidae</taxon>
        <taxon>Euplotes</taxon>
    </lineage>
</organism>
<reference evidence="7" key="1">
    <citation type="submission" date="2021-01" db="EMBL/GenBank/DDBJ databases">
        <authorList>
            <person name="Corre E."/>
            <person name="Pelletier E."/>
            <person name="Niang G."/>
            <person name="Scheremetjew M."/>
            <person name="Finn R."/>
            <person name="Kale V."/>
            <person name="Holt S."/>
            <person name="Cochrane G."/>
            <person name="Meng A."/>
            <person name="Brown T."/>
            <person name="Cohen L."/>
        </authorList>
    </citation>
    <scope>NUCLEOTIDE SEQUENCE</scope>
    <source>
        <strain evidence="7">FSP1.4</strain>
    </source>
</reference>
<sequence>MCIKALTDNSSHVPFRDSKLTMFLKQSLGGNSKTLLICTASALERHYEESYQTCRFAKRAKQVKNKATSNIMRSREEMEAFIIKLKAEVAALKKQLISNGIKPDPKAFRDKADGAIEEKADEEDKEDKEDKEDNEDKDDDDKDDEEAKTPVEVPFAISTELEGKLEELQNAYDTYKDNAQKRIQELEDLVEKAEEERVDLDNYREKDFEIESLISTVDEKEEIISQLQKEKDKDKIKFESEIAELDTRLKNLTTDHETLLNDLKEIKELNEQKLVEQSLQIHQLTEENTKLKEDYSTLSSTSQSQIDSMQKDLSELKSSVEELSAKEKKLKGLVEEKEAEIDSTNKKCEELSIELFEADEHLEEEKRKVSKLAKVEEDLKNEIEEKKQATIRKEDELKSYQTKLLLEKEELRIQIMELDRKIEQMEVAINNDDTKVILEQKDETIKALKLELQEKVEKLQNEKDEEVKKVKDEIEAITQDRDTLKASLKELENNRADLVAKISKLENRKTNLEEKIDSQAKEISKLSESIQTLKDEITSNEASLEKKEETIKGLRVELDAFNSSASDLEARAKALQESSKQDTEQLKKELSELKVENIHLKSKADQLEQAQKEIERNAERYDAARAESMKNSEALSKSEAENAELKRQIQKLIDANDTLKKKMSQIAANSEKQQRTSVVAIMNLKKTIAQKIKAPVITSDDEETEEVHEGIVSGPFTRKNTIIRKKVKFNNQVIDPSILNKPDWELTAQEKYHKSILEHYENMRKQEEKGKKKNYRDSNIENYGKDIVYGDED</sequence>
<dbReference type="EMBL" id="HBII01009762">
    <property type="protein sequence ID" value="CAE0345249.1"/>
    <property type="molecule type" value="Transcribed_RNA"/>
</dbReference>
<proteinExistence type="inferred from homology"/>
<dbReference type="InterPro" id="IPR001752">
    <property type="entry name" value="Kinesin_motor_dom"/>
</dbReference>
<feature type="domain" description="Kinesin motor" evidence="6">
    <location>
        <begin position="1"/>
        <end position="63"/>
    </location>
</feature>
<keyword evidence="2" id="KW-0505">Motor protein</keyword>
<dbReference type="GO" id="GO:0007018">
    <property type="term" value="P:microtubule-based movement"/>
    <property type="evidence" value="ECO:0007669"/>
    <property type="project" value="InterPro"/>
</dbReference>
<dbReference type="Pfam" id="PF00225">
    <property type="entry name" value="Kinesin"/>
    <property type="match status" value="1"/>
</dbReference>
<evidence type="ECO:0000256" key="1">
    <source>
        <dbReference type="ARBA" id="ARBA00023054"/>
    </source>
</evidence>
<dbReference type="AlphaFoldDB" id="A0A7S3J3X7"/>